<dbReference type="PROSITE" id="PS52015">
    <property type="entry name" value="TONB_CTD"/>
    <property type="match status" value="1"/>
</dbReference>
<evidence type="ECO:0000256" key="9">
    <source>
        <dbReference type="ARBA" id="ARBA00023136"/>
    </source>
</evidence>
<sequence length="205" mass="22161">MSKIFSIGLAVILSFFTFLLMNQLITKEVSINSSPKPVILDFVTVPKELAPTPKEPIKKYPEPKLKSPTQVPEIAISKPRSTLVKPPGLPAVPGIGDSSFVLPSVGGGNEFMQDIPTMAGNGAPLVRIEPQYPPDAAVKGIEGFVTLSFDVDGLGKATNVKIVEAKPKGYFERVSKKALQKWKFKPADSEGQVQTVTLNFQLAKE</sequence>
<evidence type="ECO:0000256" key="8">
    <source>
        <dbReference type="ARBA" id="ARBA00022989"/>
    </source>
</evidence>
<keyword evidence="9" id="KW-0472">Membrane</keyword>
<dbReference type="RefSeq" id="WP_353895727.1">
    <property type="nucleotide sequence ID" value="NZ_JBEVCJ010000007.1"/>
</dbReference>
<evidence type="ECO:0000256" key="6">
    <source>
        <dbReference type="ARBA" id="ARBA00022692"/>
    </source>
</evidence>
<evidence type="ECO:0000256" key="3">
    <source>
        <dbReference type="ARBA" id="ARBA00022448"/>
    </source>
</evidence>
<accession>A0ABV2BT63</accession>
<protein>
    <recommendedName>
        <fullName evidence="10">Protein TonB</fullName>
    </recommendedName>
</protein>
<proteinExistence type="inferred from homology"/>
<evidence type="ECO:0000259" key="11">
    <source>
        <dbReference type="PROSITE" id="PS52015"/>
    </source>
</evidence>
<evidence type="ECO:0000313" key="13">
    <source>
        <dbReference type="Proteomes" id="UP001548189"/>
    </source>
</evidence>
<dbReference type="PRINTS" id="PR01374">
    <property type="entry name" value="TONBPROTEIN"/>
</dbReference>
<keyword evidence="3 10" id="KW-0813">Transport</keyword>
<dbReference type="InterPro" id="IPR003538">
    <property type="entry name" value="TonB"/>
</dbReference>
<evidence type="ECO:0000256" key="5">
    <source>
        <dbReference type="ARBA" id="ARBA00022519"/>
    </source>
</evidence>
<dbReference type="PANTHER" id="PTHR33446:SF14">
    <property type="entry name" value="PROTEIN TONB"/>
    <property type="match status" value="1"/>
</dbReference>
<dbReference type="EMBL" id="JBEVCJ010000007">
    <property type="protein sequence ID" value="MET1255141.1"/>
    <property type="molecule type" value="Genomic_DNA"/>
</dbReference>
<evidence type="ECO:0000256" key="7">
    <source>
        <dbReference type="ARBA" id="ARBA00022927"/>
    </source>
</evidence>
<comment type="function">
    <text evidence="10">Interacts with outer membrane receptor proteins that carry out high-affinity binding and energy dependent uptake into the periplasmic space of specific substrates. It could act to transduce energy from the cytoplasmic membrane to specific energy-requiring processes in the outer membrane, resulting in the release into the periplasm of ligands bound by these outer membrane proteins.</text>
</comment>
<comment type="similarity">
    <text evidence="2 10">Belongs to the TonB family.</text>
</comment>
<dbReference type="SUPFAM" id="SSF74653">
    <property type="entry name" value="TolA/TonB C-terminal domain"/>
    <property type="match status" value="1"/>
</dbReference>
<evidence type="ECO:0000256" key="4">
    <source>
        <dbReference type="ARBA" id="ARBA00022475"/>
    </source>
</evidence>
<dbReference type="InterPro" id="IPR006260">
    <property type="entry name" value="TonB/TolA_C"/>
</dbReference>
<dbReference type="PANTHER" id="PTHR33446">
    <property type="entry name" value="PROTEIN TONB-RELATED"/>
    <property type="match status" value="1"/>
</dbReference>
<comment type="caution">
    <text evidence="12">The sequence shown here is derived from an EMBL/GenBank/DDBJ whole genome shotgun (WGS) entry which is preliminary data.</text>
</comment>
<keyword evidence="6" id="KW-0812">Transmembrane</keyword>
<reference evidence="12 13" key="1">
    <citation type="submission" date="2024-06" db="EMBL/GenBank/DDBJ databases">
        <authorList>
            <person name="Li F."/>
        </authorList>
    </citation>
    <scope>NUCLEOTIDE SEQUENCE [LARGE SCALE GENOMIC DNA]</scope>
    <source>
        <strain evidence="12 13">GXAS 311</strain>
    </source>
</reference>
<keyword evidence="5 10" id="KW-0997">Cell inner membrane</keyword>
<keyword evidence="4 10" id="KW-1003">Cell membrane</keyword>
<evidence type="ECO:0000256" key="10">
    <source>
        <dbReference type="RuleBase" id="RU362123"/>
    </source>
</evidence>
<dbReference type="Pfam" id="PF03544">
    <property type="entry name" value="TonB_C"/>
    <property type="match status" value="1"/>
</dbReference>
<dbReference type="InterPro" id="IPR037682">
    <property type="entry name" value="TonB_C"/>
</dbReference>
<gene>
    <name evidence="12" type="ORF">ABVT43_08390</name>
</gene>
<dbReference type="InterPro" id="IPR051045">
    <property type="entry name" value="TonB-dependent_transducer"/>
</dbReference>
<dbReference type="Gene3D" id="3.30.2420.10">
    <property type="entry name" value="TonB"/>
    <property type="match status" value="1"/>
</dbReference>
<feature type="domain" description="TonB C-terminal" evidence="11">
    <location>
        <begin position="117"/>
        <end position="205"/>
    </location>
</feature>
<keyword evidence="8" id="KW-1133">Transmembrane helix</keyword>
<keyword evidence="10" id="KW-0735">Signal-anchor</keyword>
<evidence type="ECO:0000313" key="12">
    <source>
        <dbReference type="EMBL" id="MET1255141.1"/>
    </source>
</evidence>
<comment type="subcellular location">
    <subcellularLocation>
        <location evidence="1 10">Cell inner membrane</location>
        <topology evidence="1 10">Single-pass membrane protein</topology>
        <orientation evidence="1 10">Periplasmic side</orientation>
    </subcellularLocation>
</comment>
<organism evidence="12 13">
    <name type="scientific">Aliikangiella maris</name>
    <dbReference type="NCBI Taxonomy" id="3162458"/>
    <lineage>
        <taxon>Bacteria</taxon>
        <taxon>Pseudomonadati</taxon>
        <taxon>Pseudomonadota</taxon>
        <taxon>Gammaproteobacteria</taxon>
        <taxon>Oceanospirillales</taxon>
        <taxon>Pleioneaceae</taxon>
        <taxon>Aliikangiella</taxon>
    </lineage>
</organism>
<dbReference type="NCBIfam" id="TIGR01352">
    <property type="entry name" value="tonB_Cterm"/>
    <property type="match status" value="1"/>
</dbReference>
<evidence type="ECO:0000256" key="2">
    <source>
        <dbReference type="ARBA" id="ARBA00006555"/>
    </source>
</evidence>
<evidence type="ECO:0000256" key="1">
    <source>
        <dbReference type="ARBA" id="ARBA00004383"/>
    </source>
</evidence>
<keyword evidence="13" id="KW-1185">Reference proteome</keyword>
<name>A0ABV2BT63_9GAMM</name>
<keyword evidence="7 10" id="KW-0653">Protein transport</keyword>
<dbReference type="Proteomes" id="UP001548189">
    <property type="component" value="Unassembled WGS sequence"/>
</dbReference>